<dbReference type="EMBL" id="CAAALY010124305">
    <property type="protein sequence ID" value="VEL31590.1"/>
    <property type="molecule type" value="Genomic_DNA"/>
</dbReference>
<dbReference type="OrthoDB" id="6284831at2759"/>
<protein>
    <submittedName>
        <fullName evidence="1">Uncharacterized protein</fullName>
    </submittedName>
</protein>
<keyword evidence="2" id="KW-1185">Reference proteome</keyword>
<comment type="caution">
    <text evidence="1">The sequence shown here is derived from an EMBL/GenBank/DDBJ whole genome shotgun (WGS) entry which is preliminary data.</text>
</comment>
<sequence length="72" mass="8446">MNVRELTVTSDKERYGIRLRAKLNHRVLGSRLRQDYKQIVEAAKLLSFIELEQFQQVYASILIQCVFIACCK</sequence>
<dbReference type="AlphaFoldDB" id="A0A3S5AKE2"/>
<accession>A0A3S5AKE2</accession>
<gene>
    <name evidence="1" type="ORF">PXEA_LOCUS25030</name>
</gene>
<evidence type="ECO:0000313" key="1">
    <source>
        <dbReference type="EMBL" id="VEL31590.1"/>
    </source>
</evidence>
<organism evidence="1 2">
    <name type="scientific">Protopolystoma xenopodis</name>
    <dbReference type="NCBI Taxonomy" id="117903"/>
    <lineage>
        <taxon>Eukaryota</taxon>
        <taxon>Metazoa</taxon>
        <taxon>Spiralia</taxon>
        <taxon>Lophotrochozoa</taxon>
        <taxon>Platyhelminthes</taxon>
        <taxon>Monogenea</taxon>
        <taxon>Polyopisthocotylea</taxon>
        <taxon>Polystomatidea</taxon>
        <taxon>Polystomatidae</taxon>
        <taxon>Protopolystoma</taxon>
    </lineage>
</organism>
<name>A0A3S5AKE2_9PLAT</name>
<proteinExistence type="predicted"/>
<dbReference type="Proteomes" id="UP000784294">
    <property type="component" value="Unassembled WGS sequence"/>
</dbReference>
<reference evidence="1" key="1">
    <citation type="submission" date="2018-11" db="EMBL/GenBank/DDBJ databases">
        <authorList>
            <consortium name="Pathogen Informatics"/>
        </authorList>
    </citation>
    <scope>NUCLEOTIDE SEQUENCE</scope>
</reference>
<evidence type="ECO:0000313" key="2">
    <source>
        <dbReference type="Proteomes" id="UP000784294"/>
    </source>
</evidence>